<proteinExistence type="predicted"/>
<dbReference type="SUPFAM" id="SSF56524">
    <property type="entry name" value="Oxidoreductase molybdopterin-binding domain"/>
    <property type="match status" value="1"/>
</dbReference>
<dbReference type="EMBL" id="JAIRBT010000006">
    <property type="protein sequence ID" value="MBZ6065740.1"/>
    <property type="molecule type" value="Genomic_DNA"/>
</dbReference>
<protein>
    <recommendedName>
        <fullName evidence="3">Oxidoreductase molybdopterin-binding domain-containing protein</fullName>
    </recommendedName>
</protein>
<comment type="caution">
    <text evidence="1">The sequence shown here is derived from an EMBL/GenBank/DDBJ whole genome shotgun (WGS) entry which is preliminary data.</text>
</comment>
<evidence type="ECO:0000313" key="1">
    <source>
        <dbReference type="EMBL" id="MBZ6065740.1"/>
    </source>
</evidence>
<keyword evidence="2" id="KW-1185">Reference proteome</keyword>
<evidence type="ECO:0008006" key="3">
    <source>
        <dbReference type="Google" id="ProtNLM"/>
    </source>
</evidence>
<evidence type="ECO:0000313" key="2">
    <source>
        <dbReference type="Proteomes" id="UP000774958"/>
    </source>
</evidence>
<name>A0ABS7V8M5_9GAMM</name>
<reference evidence="1 2" key="1">
    <citation type="submission" date="2021-09" db="EMBL/GenBank/DDBJ databases">
        <title>Aeromonas schubertii isolated from Asian sea bass.</title>
        <authorList>
            <person name="Pinpimai K."/>
        </authorList>
    </citation>
    <scope>NUCLEOTIDE SEQUENCE [LARGE SCALE GENOMIC DNA]</scope>
    <source>
        <strain evidence="1 2">CHULA2021a</strain>
    </source>
</reference>
<dbReference type="RefSeq" id="WP_136613588.1">
    <property type="nucleotide sequence ID" value="NZ_CDDB01000010.1"/>
</dbReference>
<gene>
    <name evidence="1" type="ORF">LA374_05920</name>
</gene>
<sequence length="153" mass="17417">MRLMRGWWLGLLLVFGAQAEEVLLTLKNGNGEPIRTFTRAQLTSLPQHHFRTITAWTQGSNSYEGPALEQVLQGTGAKRIAMTALNHYRYELDLRPFSSYPAILAMSENGKPLTRRNKGPLWLLLPFSDRPDLKTPENEAAMVWQLVTIEIIR</sequence>
<organism evidence="1 2">
    <name type="scientific">Aeromonas schubertii</name>
    <dbReference type="NCBI Taxonomy" id="652"/>
    <lineage>
        <taxon>Bacteria</taxon>
        <taxon>Pseudomonadati</taxon>
        <taxon>Pseudomonadota</taxon>
        <taxon>Gammaproteobacteria</taxon>
        <taxon>Aeromonadales</taxon>
        <taxon>Aeromonadaceae</taxon>
        <taxon>Aeromonas</taxon>
    </lineage>
</organism>
<dbReference type="Gene3D" id="3.90.420.10">
    <property type="entry name" value="Oxidoreductase, molybdopterin-binding domain"/>
    <property type="match status" value="1"/>
</dbReference>
<accession>A0ABS7V8M5</accession>
<dbReference type="InterPro" id="IPR036374">
    <property type="entry name" value="OxRdtase_Mopterin-bd_sf"/>
</dbReference>
<dbReference type="Proteomes" id="UP000774958">
    <property type="component" value="Unassembled WGS sequence"/>
</dbReference>